<dbReference type="EMBL" id="BOMQ01000036">
    <property type="protein sequence ID" value="GIE49642.1"/>
    <property type="molecule type" value="Genomic_DNA"/>
</dbReference>
<organism evidence="3 4">
    <name type="scientific">Actinoplanes nipponensis</name>
    <dbReference type="NCBI Taxonomy" id="135950"/>
    <lineage>
        <taxon>Bacteria</taxon>
        <taxon>Bacillati</taxon>
        <taxon>Actinomycetota</taxon>
        <taxon>Actinomycetes</taxon>
        <taxon>Micromonosporales</taxon>
        <taxon>Micromonosporaceae</taxon>
        <taxon>Actinoplanes</taxon>
    </lineage>
</organism>
<dbReference type="PANTHER" id="PTHR37292:SF2">
    <property type="entry name" value="DUF262 DOMAIN-CONTAINING PROTEIN"/>
    <property type="match status" value="1"/>
</dbReference>
<proteinExistence type="predicted"/>
<keyword evidence="1" id="KW-0175">Coiled coil</keyword>
<feature type="coiled-coil region" evidence="1">
    <location>
        <begin position="170"/>
        <end position="200"/>
    </location>
</feature>
<sequence>MASYNDITVKPEIMLLEQVLSEINDGQLRVPKFQRPFVWRPEQMVNLFDSIERGYPIGSLLVWDTSIPIPSLDRIADVEIPSPPDKPVSYLLDGHQRLSTLYGCLMRRPADRTISGQQDWMWNVFRALGERDESANRFRHWKHPQPPPPNYLPMRSVLRTMDFLAYARSLSDASEHIADLTSLVDEAEELAQRIKSYKIAVVRLVGGDLEHAVEVFSRLNSSGQSITPDQMVSALTYKVDEGESLAERIDMLREGLADIGYGQIPSITVFQSVLAVAGEQDVQRARWEVLSQRVKGGLADAVDSTEKALYRAIEFLRVDVGVPLARLIPYNTQLMLLVAFFNEVANPIPAQRRKLVDWFWTTSLSGFFAGANTTQIKNALIEMRHFALSGEDLNLKGQIARPFPDRFDLRSARIRSFIIWELGTYRARLDLTGQPVDAVELLARSDAAAYRQIVIQGAGRSSPANRLIFPTPPGVSVRRALTELSDALKDSVLESQGIPLAAAERLQQGDVEGFIRERAQHLASREREFMEQFSVLPPQELVGDSDIDTE</sequence>
<dbReference type="Pfam" id="PF03235">
    <property type="entry name" value="GmrSD_N"/>
    <property type="match status" value="1"/>
</dbReference>
<protein>
    <recommendedName>
        <fullName evidence="2">GmrSD restriction endonucleases N-terminal domain-containing protein</fullName>
    </recommendedName>
</protein>
<keyword evidence="4" id="KW-1185">Reference proteome</keyword>
<dbReference type="RefSeq" id="WP_203769060.1">
    <property type="nucleotide sequence ID" value="NZ_BAAAYJ010000038.1"/>
</dbReference>
<reference evidence="3" key="1">
    <citation type="submission" date="2021-01" db="EMBL/GenBank/DDBJ databases">
        <title>Whole genome shotgun sequence of Actinoplanes nipponensis NBRC 14063.</title>
        <authorList>
            <person name="Komaki H."/>
            <person name="Tamura T."/>
        </authorList>
    </citation>
    <scope>NUCLEOTIDE SEQUENCE</scope>
    <source>
        <strain evidence="3">NBRC 14063</strain>
    </source>
</reference>
<evidence type="ECO:0000313" key="3">
    <source>
        <dbReference type="EMBL" id="GIE49642.1"/>
    </source>
</evidence>
<dbReference type="InterPro" id="IPR004919">
    <property type="entry name" value="GmrSD_N"/>
</dbReference>
<dbReference type="PANTHER" id="PTHR37292">
    <property type="entry name" value="VNG6097C"/>
    <property type="match status" value="1"/>
</dbReference>
<evidence type="ECO:0000256" key="1">
    <source>
        <dbReference type="SAM" id="Coils"/>
    </source>
</evidence>
<dbReference type="Proteomes" id="UP000647172">
    <property type="component" value="Unassembled WGS sequence"/>
</dbReference>
<evidence type="ECO:0000259" key="2">
    <source>
        <dbReference type="Pfam" id="PF03235"/>
    </source>
</evidence>
<dbReference type="AlphaFoldDB" id="A0A919MMA1"/>
<evidence type="ECO:0000313" key="4">
    <source>
        <dbReference type="Proteomes" id="UP000647172"/>
    </source>
</evidence>
<comment type="caution">
    <text evidence="3">The sequence shown here is derived from an EMBL/GenBank/DDBJ whole genome shotgun (WGS) entry which is preliminary data.</text>
</comment>
<gene>
    <name evidence="3" type="ORF">Ani05nite_31760</name>
</gene>
<feature type="domain" description="GmrSD restriction endonucleases N-terminal" evidence="2">
    <location>
        <begin position="16"/>
        <end position="234"/>
    </location>
</feature>
<accession>A0A919MMA1</accession>
<name>A0A919MMA1_9ACTN</name>